<dbReference type="Proteomes" id="UP000245383">
    <property type="component" value="Unassembled WGS sequence"/>
</dbReference>
<dbReference type="AlphaFoldDB" id="A0A2T9YAG1"/>
<reference evidence="1 2" key="1">
    <citation type="journal article" date="2018" name="MBio">
        <title>Comparative Genomics Reveals the Core Gene Toolbox for the Fungus-Insect Symbiosis.</title>
        <authorList>
            <person name="Wang Y."/>
            <person name="Stata M."/>
            <person name="Wang W."/>
            <person name="Stajich J.E."/>
            <person name="White M.M."/>
            <person name="Moncalvo J.M."/>
        </authorList>
    </citation>
    <scope>NUCLEOTIDE SEQUENCE [LARGE SCALE GENOMIC DNA]</scope>
    <source>
        <strain evidence="1 2">SWE-8-4</strain>
    </source>
</reference>
<keyword evidence="2" id="KW-1185">Reference proteome</keyword>
<evidence type="ECO:0000313" key="1">
    <source>
        <dbReference type="EMBL" id="PVU89328.1"/>
    </source>
</evidence>
<feature type="non-terminal residue" evidence="1">
    <location>
        <position position="1"/>
    </location>
</feature>
<proteinExistence type="predicted"/>
<dbReference type="OrthoDB" id="5561196at2759"/>
<gene>
    <name evidence="1" type="ORF">BB561_005419</name>
</gene>
<sequence>SINTFSIPKENIEAPIIKNNKPLSLMPRNEKLILSHKVQTDIITTVKNNHLFNNTISNSEARKKVEKDGSFEDMPIYYNEINNSSILSSSLKDTDLSCSRHYLDQVSPHTIYDRSKTATIIPDTIFQSKDFEKNFSNSIASFYSNDQLKKNIPESDSTYLKNHEVNLLEYANISDIQKKNNFLQYNISCLLKKNKILKLHIKSQLDLINNLEKLNNSLLNGSSKLLKNKIELINENNTYKTLKKMNFISSNLIPEIKNFAKDNYFSYNKKLSVTLAESPEIKIPANKLIENFELNINELFSYVNAAIKVSLAPKPHPFFSEDKKHSQINTKQSQNSYNPELKISSQHLDNNKSKNTINEFIKDFTYNSISPVSSRNDNYNNFTKNVESNERKSTFDLDIFKSREKCSGCMYYCNTIANLLIDNDFYRKDNSIFESKIISITEDYNKLVDVFLKNKNSPKII</sequence>
<protein>
    <submittedName>
        <fullName evidence="1">Uncharacterized protein</fullName>
    </submittedName>
</protein>
<organism evidence="1 2">
    <name type="scientific">Smittium simulii</name>
    <dbReference type="NCBI Taxonomy" id="133385"/>
    <lineage>
        <taxon>Eukaryota</taxon>
        <taxon>Fungi</taxon>
        <taxon>Fungi incertae sedis</taxon>
        <taxon>Zoopagomycota</taxon>
        <taxon>Kickxellomycotina</taxon>
        <taxon>Harpellomycetes</taxon>
        <taxon>Harpellales</taxon>
        <taxon>Legeriomycetaceae</taxon>
        <taxon>Smittium</taxon>
    </lineage>
</organism>
<name>A0A2T9YAG1_9FUNG</name>
<comment type="caution">
    <text evidence="1">The sequence shown here is derived from an EMBL/GenBank/DDBJ whole genome shotgun (WGS) entry which is preliminary data.</text>
</comment>
<dbReference type="EMBL" id="MBFR01000323">
    <property type="protein sequence ID" value="PVU89328.1"/>
    <property type="molecule type" value="Genomic_DNA"/>
</dbReference>
<accession>A0A2T9YAG1</accession>
<evidence type="ECO:0000313" key="2">
    <source>
        <dbReference type="Proteomes" id="UP000245383"/>
    </source>
</evidence>